<keyword evidence="7" id="KW-1185">Reference proteome</keyword>
<evidence type="ECO:0000256" key="1">
    <source>
        <dbReference type="ARBA" id="ARBA00023015"/>
    </source>
</evidence>
<evidence type="ECO:0000313" key="6">
    <source>
        <dbReference type="EMBL" id="MFD1519125.1"/>
    </source>
</evidence>
<protein>
    <submittedName>
        <fullName evidence="6">TetR/AcrR family transcriptional regulator</fullName>
    </submittedName>
</protein>
<feature type="domain" description="HTH tetR-type" evidence="5">
    <location>
        <begin position="18"/>
        <end position="78"/>
    </location>
</feature>
<dbReference type="Pfam" id="PF16925">
    <property type="entry name" value="TetR_C_13"/>
    <property type="match status" value="1"/>
</dbReference>
<dbReference type="InterPro" id="IPR036271">
    <property type="entry name" value="Tet_transcr_reg_TetR-rel_C_sf"/>
</dbReference>
<proteinExistence type="predicted"/>
<feature type="DNA-binding region" description="H-T-H motif" evidence="4">
    <location>
        <begin position="41"/>
        <end position="60"/>
    </location>
</feature>
<organism evidence="6 7">
    <name type="scientific">Pseudonocardia yunnanensis</name>
    <dbReference type="NCBI Taxonomy" id="58107"/>
    <lineage>
        <taxon>Bacteria</taxon>
        <taxon>Bacillati</taxon>
        <taxon>Actinomycetota</taxon>
        <taxon>Actinomycetes</taxon>
        <taxon>Pseudonocardiales</taxon>
        <taxon>Pseudonocardiaceae</taxon>
        <taxon>Pseudonocardia</taxon>
    </lineage>
</organism>
<reference evidence="7" key="1">
    <citation type="journal article" date="2019" name="Int. J. Syst. Evol. Microbiol.">
        <title>The Global Catalogue of Microorganisms (GCM) 10K type strain sequencing project: providing services to taxonomists for standard genome sequencing and annotation.</title>
        <authorList>
            <consortium name="The Broad Institute Genomics Platform"/>
            <consortium name="The Broad Institute Genome Sequencing Center for Infectious Disease"/>
            <person name="Wu L."/>
            <person name="Ma J."/>
        </authorList>
    </citation>
    <scope>NUCLEOTIDE SEQUENCE [LARGE SCALE GENOMIC DNA]</scope>
    <source>
        <strain evidence="7">CCM 7043</strain>
    </source>
</reference>
<dbReference type="PRINTS" id="PR00455">
    <property type="entry name" value="HTHTETR"/>
</dbReference>
<dbReference type="SUPFAM" id="SSF48498">
    <property type="entry name" value="Tetracyclin repressor-like, C-terminal domain"/>
    <property type="match status" value="1"/>
</dbReference>
<dbReference type="InterPro" id="IPR011075">
    <property type="entry name" value="TetR_C"/>
</dbReference>
<dbReference type="PANTHER" id="PTHR47506:SF1">
    <property type="entry name" value="HTH-TYPE TRANSCRIPTIONAL REGULATOR YJDC"/>
    <property type="match status" value="1"/>
</dbReference>
<keyword evidence="2 4" id="KW-0238">DNA-binding</keyword>
<evidence type="ECO:0000256" key="4">
    <source>
        <dbReference type="PROSITE-ProRule" id="PRU00335"/>
    </source>
</evidence>
<keyword evidence="1" id="KW-0805">Transcription regulation</keyword>
<evidence type="ECO:0000259" key="5">
    <source>
        <dbReference type="PROSITE" id="PS50977"/>
    </source>
</evidence>
<evidence type="ECO:0000256" key="2">
    <source>
        <dbReference type="ARBA" id="ARBA00023125"/>
    </source>
</evidence>
<dbReference type="PROSITE" id="PS50977">
    <property type="entry name" value="HTH_TETR_2"/>
    <property type="match status" value="1"/>
</dbReference>
<evidence type="ECO:0000256" key="3">
    <source>
        <dbReference type="ARBA" id="ARBA00023163"/>
    </source>
</evidence>
<dbReference type="InterPro" id="IPR001647">
    <property type="entry name" value="HTH_TetR"/>
</dbReference>
<dbReference type="Proteomes" id="UP001597114">
    <property type="component" value="Unassembled WGS sequence"/>
</dbReference>
<evidence type="ECO:0000313" key="7">
    <source>
        <dbReference type="Proteomes" id="UP001597114"/>
    </source>
</evidence>
<keyword evidence="3" id="KW-0804">Transcription</keyword>
<dbReference type="InterPro" id="IPR009057">
    <property type="entry name" value="Homeodomain-like_sf"/>
</dbReference>
<dbReference type="SUPFAM" id="SSF46689">
    <property type="entry name" value="Homeodomain-like"/>
    <property type="match status" value="1"/>
</dbReference>
<sequence>MSTDGVVSAEPRLTRKGRATRERIVTTAAGLMFDHGVAGTSIEDVQAAAGVSSSQIYHYFRDKRALVRAVIACQTDAVLGAQQPLLDRLDSVEALRKWRDLLVGLQRERHYEGGCPLGSLAGELAETDPAARAALAAGFGTWESAIRAGIQAMRDRGELPADADPERMARALLAALQGGLLLTQVRRDTAGLEAALDTVIDHIAGVGAGTSQHVG</sequence>
<gene>
    <name evidence="6" type="ORF">ACFSJD_16640</name>
</gene>
<dbReference type="Gene3D" id="1.10.357.10">
    <property type="entry name" value="Tetracycline Repressor, domain 2"/>
    <property type="match status" value="1"/>
</dbReference>
<comment type="caution">
    <text evidence="6">The sequence shown here is derived from an EMBL/GenBank/DDBJ whole genome shotgun (WGS) entry which is preliminary data.</text>
</comment>
<dbReference type="EMBL" id="JBHUCO010000015">
    <property type="protein sequence ID" value="MFD1519125.1"/>
    <property type="molecule type" value="Genomic_DNA"/>
</dbReference>
<name>A0ABW4EYN9_9PSEU</name>
<dbReference type="RefSeq" id="WP_344718620.1">
    <property type="nucleotide sequence ID" value="NZ_BAAAUS010000001.1"/>
</dbReference>
<dbReference type="Pfam" id="PF00440">
    <property type="entry name" value="TetR_N"/>
    <property type="match status" value="1"/>
</dbReference>
<accession>A0ABW4EYN9</accession>
<dbReference type="PANTHER" id="PTHR47506">
    <property type="entry name" value="TRANSCRIPTIONAL REGULATORY PROTEIN"/>
    <property type="match status" value="1"/>
</dbReference>